<evidence type="ECO:0000256" key="1">
    <source>
        <dbReference type="ARBA" id="ARBA00022679"/>
    </source>
</evidence>
<dbReference type="Proteomes" id="UP000604046">
    <property type="component" value="Unassembled WGS sequence"/>
</dbReference>
<dbReference type="SUPFAM" id="SSF53335">
    <property type="entry name" value="S-adenosyl-L-methionine-dependent methyltransferases"/>
    <property type="match status" value="1"/>
</dbReference>
<dbReference type="GO" id="GO:0006696">
    <property type="term" value="P:ergosterol biosynthetic process"/>
    <property type="evidence" value="ECO:0007669"/>
    <property type="project" value="TreeGrafter"/>
</dbReference>
<dbReference type="PANTHER" id="PTHR44068:SF4">
    <property type="entry name" value="S-ADENOSYL-METHIONINE-STEROL-C-METHYLTRANSFERAS (AFU_ORTHOLOGUE AFUA_4G09190)"/>
    <property type="match status" value="1"/>
</dbReference>
<dbReference type="CDD" id="cd02440">
    <property type="entry name" value="AdoMet_MTases"/>
    <property type="match status" value="1"/>
</dbReference>
<dbReference type="InterPro" id="IPR029063">
    <property type="entry name" value="SAM-dependent_MTases_sf"/>
</dbReference>
<dbReference type="OrthoDB" id="540004at2759"/>
<dbReference type="Pfam" id="PF08241">
    <property type="entry name" value="Methyltransf_11"/>
    <property type="match status" value="1"/>
</dbReference>
<organism evidence="3 4">
    <name type="scientific">Symbiodinium natans</name>
    <dbReference type="NCBI Taxonomy" id="878477"/>
    <lineage>
        <taxon>Eukaryota</taxon>
        <taxon>Sar</taxon>
        <taxon>Alveolata</taxon>
        <taxon>Dinophyceae</taxon>
        <taxon>Suessiales</taxon>
        <taxon>Symbiodiniaceae</taxon>
        <taxon>Symbiodinium</taxon>
    </lineage>
</organism>
<dbReference type="InterPro" id="IPR050447">
    <property type="entry name" value="Erg6_SMT_methyltransf"/>
</dbReference>
<sequence length="409" mass="45524">MAIYTLPEQDVKDFLASYELFDRERVSGSHDVQNTVNYYKVLNHLCAVGEVEKMYIPPVVDPSLSIFENQLLWEEATADRLGIMPGGRVLDLGCGRGRVAHHVASYTGAHVTGLNIDRSQIRMAQDYANVTDLLGKQLSFVYGNFNDPLPFADETFDALYQVQVLTYTVDPRKLFREMYRVLKPGAKLSFLDWVQLPDYNETDAYHLELLKKVKPLLGAVWTPKVSDFTGPLQEEGFHILSSQEASITGGQYALIEKARSFFEATGMLLRALAKLHLIPRHFVTLFDRLTQDGEAFMESDRLGLFTTSWQIVAQKPPTERAEVNDARCLVAIAVRGAAVQASAAGEELAALGHSSPQMLVQDTDIDTTTLEFGQEPSRDFMLGFCVLLAASASRAEHPLSRGLEASLEE</sequence>
<dbReference type="GO" id="GO:0005783">
    <property type="term" value="C:endoplasmic reticulum"/>
    <property type="evidence" value="ECO:0007669"/>
    <property type="project" value="TreeGrafter"/>
</dbReference>
<feature type="domain" description="Methyltransferase type 11" evidence="2">
    <location>
        <begin position="90"/>
        <end position="189"/>
    </location>
</feature>
<keyword evidence="4" id="KW-1185">Reference proteome</keyword>
<gene>
    <name evidence="3" type="primary">ERG6</name>
    <name evidence="3" type="ORF">SNAT2548_LOCUS12239</name>
</gene>
<dbReference type="AlphaFoldDB" id="A0A812LPS9"/>
<comment type="caution">
    <text evidence="3">The sequence shown here is derived from an EMBL/GenBank/DDBJ whole genome shotgun (WGS) entry which is preliminary data.</text>
</comment>
<reference evidence="3" key="1">
    <citation type="submission" date="2021-02" db="EMBL/GenBank/DDBJ databases">
        <authorList>
            <person name="Dougan E. K."/>
            <person name="Rhodes N."/>
            <person name="Thang M."/>
            <person name="Chan C."/>
        </authorList>
    </citation>
    <scope>NUCLEOTIDE SEQUENCE</scope>
</reference>
<keyword evidence="1" id="KW-0808">Transferase</keyword>
<accession>A0A812LPS9</accession>
<proteinExistence type="predicted"/>
<name>A0A812LPS9_9DINO</name>
<dbReference type="InterPro" id="IPR013216">
    <property type="entry name" value="Methyltransf_11"/>
</dbReference>
<protein>
    <submittedName>
        <fullName evidence="3">ERG6 protein</fullName>
    </submittedName>
</protein>
<dbReference type="Gene3D" id="3.40.50.150">
    <property type="entry name" value="Vaccinia Virus protein VP39"/>
    <property type="match status" value="1"/>
</dbReference>
<dbReference type="PANTHER" id="PTHR44068">
    <property type="entry name" value="ZGC:194242"/>
    <property type="match status" value="1"/>
</dbReference>
<dbReference type="GO" id="GO:0003838">
    <property type="term" value="F:sterol 24-C-methyltransferase activity"/>
    <property type="evidence" value="ECO:0007669"/>
    <property type="project" value="TreeGrafter"/>
</dbReference>
<dbReference type="EMBL" id="CAJNDS010001158">
    <property type="protein sequence ID" value="CAE7249983.1"/>
    <property type="molecule type" value="Genomic_DNA"/>
</dbReference>
<evidence type="ECO:0000259" key="2">
    <source>
        <dbReference type="Pfam" id="PF08241"/>
    </source>
</evidence>
<evidence type="ECO:0000313" key="4">
    <source>
        <dbReference type="Proteomes" id="UP000604046"/>
    </source>
</evidence>
<evidence type="ECO:0000313" key="3">
    <source>
        <dbReference type="EMBL" id="CAE7249983.1"/>
    </source>
</evidence>